<evidence type="ECO:0000256" key="2">
    <source>
        <dbReference type="ARBA" id="ARBA00006816"/>
    </source>
</evidence>
<dbReference type="GO" id="GO:0031505">
    <property type="term" value="P:fungal-type cell wall organization"/>
    <property type="evidence" value="ECO:0007669"/>
    <property type="project" value="TreeGrafter"/>
</dbReference>
<comment type="similarity">
    <text evidence="2">Belongs to the KRE9/KNH1 family.</text>
</comment>
<evidence type="ECO:0000256" key="1">
    <source>
        <dbReference type="ARBA" id="ARBA00004010"/>
    </source>
</evidence>
<organism evidence="7 8">
    <name type="scientific">Wickerhamomyces mucosus</name>
    <dbReference type="NCBI Taxonomy" id="1378264"/>
    <lineage>
        <taxon>Eukaryota</taxon>
        <taxon>Fungi</taxon>
        <taxon>Dikarya</taxon>
        <taxon>Ascomycota</taxon>
        <taxon>Saccharomycotina</taxon>
        <taxon>Saccharomycetes</taxon>
        <taxon>Phaffomycetales</taxon>
        <taxon>Wickerhamomycetaceae</taxon>
        <taxon>Wickerhamomyces</taxon>
    </lineage>
</organism>
<accession>A0A9P8T540</accession>
<keyword evidence="3 4" id="KW-0732">Signal</keyword>
<dbReference type="GO" id="GO:0006078">
    <property type="term" value="P:(1-&gt;6)-beta-D-glucan biosynthetic process"/>
    <property type="evidence" value="ECO:0007669"/>
    <property type="project" value="InterPro"/>
</dbReference>
<dbReference type="InterPro" id="IPR018466">
    <property type="entry name" value="Kre9/Knh1-like_N"/>
</dbReference>
<dbReference type="PANTHER" id="PTHR28154:SF1">
    <property type="entry name" value="CELL WALL SYNTHESIS PROTEIN KNH1-RELATED"/>
    <property type="match status" value="1"/>
</dbReference>
<evidence type="ECO:0000256" key="4">
    <source>
        <dbReference type="SAM" id="SignalP"/>
    </source>
</evidence>
<evidence type="ECO:0000313" key="7">
    <source>
        <dbReference type="EMBL" id="KAH3666603.1"/>
    </source>
</evidence>
<dbReference type="Pfam" id="PF05390">
    <property type="entry name" value="Kre9_KNH1_C"/>
    <property type="match status" value="1"/>
</dbReference>
<dbReference type="InterPro" id="IPR008659">
    <property type="entry name" value="Kre9/Knh1_C"/>
</dbReference>
<evidence type="ECO:0000256" key="3">
    <source>
        <dbReference type="ARBA" id="ARBA00022729"/>
    </source>
</evidence>
<feature type="signal peptide" evidence="4">
    <location>
        <begin position="1"/>
        <end position="24"/>
    </location>
</feature>
<evidence type="ECO:0000313" key="8">
    <source>
        <dbReference type="Proteomes" id="UP000769528"/>
    </source>
</evidence>
<dbReference type="InterPro" id="IPR045328">
    <property type="entry name" value="Kre9/Knh1"/>
</dbReference>
<dbReference type="GO" id="GO:0042546">
    <property type="term" value="P:cell wall biogenesis"/>
    <property type="evidence" value="ECO:0007669"/>
    <property type="project" value="InterPro"/>
</dbReference>
<evidence type="ECO:0000259" key="6">
    <source>
        <dbReference type="Pfam" id="PF10342"/>
    </source>
</evidence>
<dbReference type="OrthoDB" id="2432613at2759"/>
<feature type="chain" id="PRO_5040361450" description="Cell wall synthesis protein KRE9" evidence="4">
    <location>
        <begin position="25"/>
        <end position="288"/>
    </location>
</feature>
<dbReference type="EMBL" id="JAEUBF010001424">
    <property type="protein sequence ID" value="KAH3666603.1"/>
    <property type="molecule type" value="Genomic_DNA"/>
</dbReference>
<comment type="caution">
    <text evidence="7">The sequence shown here is derived from an EMBL/GenBank/DDBJ whole genome shotgun (WGS) entry which is preliminary data.</text>
</comment>
<evidence type="ECO:0008006" key="9">
    <source>
        <dbReference type="Google" id="ProtNLM"/>
    </source>
</evidence>
<dbReference type="Pfam" id="PF10342">
    <property type="entry name" value="Kre9_KNH"/>
    <property type="match status" value="1"/>
</dbReference>
<reference evidence="7" key="2">
    <citation type="submission" date="2021-01" db="EMBL/GenBank/DDBJ databases">
        <authorList>
            <person name="Schikora-Tamarit M.A."/>
        </authorList>
    </citation>
    <scope>NUCLEOTIDE SEQUENCE</scope>
    <source>
        <strain evidence="7">CBS6341</strain>
    </source>
</reference>
<keyword evidence="8" id="KW-1185">Reference proteome</keyword>
<sequence length="288" mass="31146">MQPNTILFNTLLLLLSFVSKYALGDVAISKPLSDQTYSASSGSVSIGIAWIESNASPALGDITSYTFTLCTGPNSDIYAFKDSVVKVEASELNGKFQYTFNIDASEGADGDYYIQVYAVTSEGFTIHYTKRFTLTDMTGSYQPTVGLVSNPPDAQTSLSTGATVISINSASFSIPYTSQTGYTRYAPMQLQPGTKVTKGKSDWTRKYPTSAVTYYTSIRTTMDQSSTITPGWSYSWTSAINWASPAPFPSENGGWYNPSVKLLSRTPTLVKPTEQHSGTVSTLTTTSS</sequence>
<protein>
    <recommendedName>
        <fullName evidence="9">Cell wall synthesis protein KRE9</fullName>
    </recommendedName>
</protein>
<dbReference type="AlphaFoldDB" id="A0A9P8T540"/>
<dbReference type="Proteomes" id="UP000769528">
    <property type="component" value="Unassembled WGS sequence"/>
</dbReference>
<feature type="domain" description="Yeast cell wall synthesis Kre9/Knh1-like N-terminal" evidence="6">
    <location>
        <begin position="34"/>
        <end position="134"/>
    </location>
</feature>
<reference evidence="7" key="1">
    <citation type="journal article" date="2021" name="Open Biol.">
        <title>Shared evolutionary footprints suggest mitochondrial oxidative damage underlies multiple complex I losses in fungi.</title>
        <authorList>
            <person name="Schikora-Tamarit M.A."/>
            <person name="Marcet-Houben M."/>
            <person name="Nosek J."/>
            <person name="Gabaldon T."/>
        </authorList>
    </citation>
    <scope>NUCLEOTIDE SEQUENCE</scope>
    <source>
        <strain evidence="7">CBS6341</strain>
    </source>
</reference>
<proteinExistence type="inferred from homology"/>
<comment type="function">
    <text evidence="1">Involved in cell wall beta(1-&gt;6) glucan synthesis.</text>
</comment>
<evidence type="ECO:0000259" key="5">
    <source>
        <dbReference type="Pfam" id="PF05390"/>
    </source>
</evidence>
<name>A0A9P8T540_9ASCO</name>
<feature type="domain" description="Yeast cell wall synthesis Kre9/Knh1 C-terminal" evidence="5">
    <location>
        <begin position="168"/>
        <end position="264"/>
    </location>
</feature>
<dbReference type="GO" id="GO:0005576">
    <property type="term" value="C:extracellular region"/>
    <property type="evidence" value="ECO:0007669"/>
    <property type="project" value="TreeGrafter"/>
</dbReference>
<dbReference type="PANTHER" id="PTHR28154">
    <property type="entry name" value="CELL WALL SYNTHESIS PROTEIN KNH1-RELATED"/>
    <property type="match status" value="1"/>
</dbReference>
<gene>
    <name evidence="7" type="ORF">WICMUC_005587</name>
</gene>